<sequence>MALLYLLYPIALALRSAQNVIIRNMHVIPKRFLQIKCCTINSVGAVLNLPTETTSQASLIEERFLLTQSTAILDYVENQFPLKLLLLLSLCSVKHKAAVTRVAVLLSQDISPLADHNARGESLLLSNLLVFPTGSPTIGKQDRRFIPIEAVPKSGPGRKKQFSSCFTT</sequence>
<proteinExistence type="predicted"/>
<evidence type="ECO:0000256" key="1">
    <source>
        <dbReference type="SAM" id="SignalP"/>
    </source>
</evidence>
<keyword evidence="1" id="KW-0732">Signal</keyword>
<reference evidence="2" key="1">
    <citation type="submission" date="2019-11" db="EMBL/GenBank/DDBJ databases">
        <title>Bipolaris sorokiniana Genome sequencing.</title>
        <authorList>
            <person name="Wang H."/>
        </authorList>
    </citation>
    <scope>NUCLEOTIDE SEQUENCE</scope>
</reference>
<feature type="signal peptide" evidence="1">
    <location>
        <begin position="1"/>
        <end position="17"/>
    </location>
</feature>
<dbReference type="EMBL" id="WNKQ01000015">
    <property type="protein sequence ID" value="KAF5846627.1"/>
    <property type="molecule type" value="Genomic_DNA"/>
</dbReference>
<protein>
    <recommendedName>
        <fullName evidence="4">GST N-terminal domain-containing protein</fullName>
    </recommendedName>
</protein>
<dbReference type="AlphaFoldDB" id="A0A8H5ZC70"/>
<gene>
    <name evidence="2" type="ORF">GGP41_004673</name>
</gene>
<feature type="chain" id="PRO_5034200922" description="GST N-terminal domain-containing protein" evidence="1">
    <location>
        <begin position="18"/>
        <end position="168"/>
    </location>
</feature>
<evidence type="ECO:0008006" key="4">
    <source>
        <dbReference type="Google" id="ProtNLM"/>
    </source>
</evidence>
<comment type="caution">
    <text evidence="2">The sequence shown here is derived from an EMBL/GenBank/DDBJ whole genome shotgun (WGS) entry which is preliminary data.</text>
</comment>
<dbReference type="Proteomes" id="UP000624244">
    <property type="component" value="Unassembled WGS sequence"/>
</dbReference>
<accession>A0A8H5ZC70</accession>
<evidence type="ECO:0000313" key="2">
    <source>
        <dbReference type="EMBL" id="KAF5846627.1"/>
    </source>
</evidence>
<evidence type="ECO:0000313" key="3">
    <source>
        <dbReference type="Proteomes" id="UP000624244"/>
    </source>
</evidence>
<name>A0A8H5ZC70_COCSA</name>
<organism evidence="2 3">
    <name type="scientific">Cochliobolus sativus</name>
    <name type="common">Common root rot and spot blotch fungus</name>
    <name type="synonym">Bipolaris sorokiniana</name>
    <dbReference type="NCBI Taxonomy" id="45130"/>
    <lineage>
        <taxon>Eukaryota</taxon>
        <taxon>Fungi</taxon>
        <taxon>Dikarya</taxon>
        <taxon>Ascomycota</taxon>
        <taxon>Pezizomycotina</taxon>
        <taxon>Dothideomycetes</taxon>
        <taxon>Pleosporomycetidae</taxon>
        <taxon>Pleosporales</taxon>
        <taxon>Pleosporineae</taxon>
        <taxon>Pleosporaceae</taxon>
        <taxon>Bipolaris</taxon>
    </lineage>
</organism>